<dbReference type="InterPro" id="IPR012677">
    <property type="entry name" value="Nucleotide-bd_a/b_plait_sf"/>
</dbReference>
<keyword evidence="11" id="KW-1185">Reference proteome</keyword>
<dbReference type="Gene3D" id="3.30.310.210">
    <property type="match status" value="1"/>
</dbReference>
<protein>
    <submittedName>
        <fullName evidence="10">Insulin-like growth factor 2 mRNA-binding protein 2</fullName>
    </submittedName>
</protein>
<dbReference type="Gene3D" id="3.30.70.330">
    <property type="match status" value="1"/>
</dbReference>
<reference evidence="10 11" key="1">
    <citation type="submission" date="2015-12" db="EMBL/GenBank/DDBJ databases">
        <title>The genome of Folsomia candida.</title>
        <authorList>
            <person name="Faddeeva A."/>
            <person name="Derks M.F."/>
            <person name="Anvar Y."/>
            <person name="Smit S."/>
            <person name="Van Straalen N."/>
            <person name="Roelofs D."/>
        </authorList>
    </citation>
    <scope>NUCLEOTIDE SEQUENCE [LARGE SCALE GENOMIC DNA]</scope>
    <source>
        <strain evidence="10 11">VU population</strain>
        <tissue evidence="10">Whole body</tissue>
    </source>
</reference>
<evidence type="ECO:0000256" key="8">
    <source>
        <dbReference type="SAM" id="MobiDB-lite"/>
    </source>
</evidence>
<evidence type="ECO:0000256" key="2">
    <source>
        <dbReference type="ARBA" id="ARBA00022448"/>
    </source>
</evidence>
<dbReference type="SUPFAM" id="SSF54791">
    <property type="entry name" value="Eukaryotic type KH-domain (KH-domain type I)"/>
    <property type="match status" value="4"/>
</dbReference>
<keyword evidence="5" id="KW-0810">Translation regulation</keyword>
<keyword evidence="2" id="KW-0813">Transport</keyword>
<evidence type="ECO:0000256" key="4">
    <source>
        <dbReference type="ARBA" id="ARBA00022816"/>
    </source>
</evidence>
<dbReference type="PANTHER" id="PTHR10288">
    <property type="entry name" value="KH DOMAIN CONTAINING RNA BINDING PROTEIN"/>
    <property type="match status" value="1"/>
</dbReference>
<dbReference type="InterPro" id="IPR035979">
    <property type="entry name" value="RBD_domain_sf"/>
</dbReference>
<keyword evidence="6 7" id="KW-0694">RNA-binding</keyword>
<evidence type="ECO:0000256" key="3">
    <source>
        <dbReference type="ARBA" id="ARBA00022737"/>
    </source>
</evidence>
<dbReference type="PROSITE" id="PS50102">
    <property type="entry name" value="RRM"/>
    <property type="match status" value="1"/>
</dbReference>
<feature type="region of interest" description="Disordered" evidence="8">
    <location>
        <begin position="131"/>
        <end position="151"/>
    </location>
</feature>
<evidence type="ECO:0000313" key="11">
    <source>
        <dbReference type="Proteomes" id="UP000198287"/>
    </source>
</evidence>
<gene>
    <name evidence="10" type="ORF">Fcan01_08460</name>
</gene>
<dbReference type="PROSITE" id="PS50084">
    <property type="entry name" value="KH_TYPE_1"/>
    <property type="match status" value="4"/>
</dbReference>
<sequence length="820" mass="90739">MMREESLNSTIRIILEIPYEFAHRSDAYKMIAVMAISTFDISQRTSTSDDLRIPLLSSSTTPTHPPTVTPASSTPPHPQPALPSQLSPFVLLCRQSLKFPSLFLSISETSETVSFIQMVLLAQDAISQQSNTMRSWTQNPNSTSGQGQRPQQGCSKLYVGNLACDVAVEDLSGFFSDHGIHGGSIVKMTLKRGFAFVEFVNQTAADMALELCNGKPLMNTLVRMEPAIRNEQLPYPYKAKKQVQLLFENCSIDMDVNGLKNLVMESKINIANVEGIRSNIANSTAFVVRVSTMKQAQQIVAEWNNKIVQGCRMQIKIMEESFTDGAGDTGTHYQQESIQYTNGQYLPRNVVYPGGAGGNNNEDRYALENEGAFDLPLRILIPNEFIGAIIGRGGSTIRAISKGTGARVDIFRHSNRHLEMPEKPISISGAPDKATQACKKIMEIMAQEAVHQRGREQYGDLALKIFVPNSVVGGIIGKAGLVIKEIMQETQTKIHISNQPDYLEQSMGIIRSNRIVTVRGSVEGMVQAESIISSKLREAYMDGKVRDRDLEFGNMYNNPHEDIPVIYSPYFNQTPRNPYHGPAQTSTRYPMPLSREIFPLSLNSSNDGISLSRPETAYMYVPNESVGALIGRNGTSIREIIHSSGASIKVMEGVVILHDYSFRRVVIHGGVDSLFLAEYFIYRRVVDERNLLTGHMEDPQLTIEMTVPSDMVGRLIGKGGANIREIQRQNFCHIKFLTEPDLSIPPPGEGETYVRITGTATAFLNGQKKIRTLLVKAMNRAFSVSNNNEGNASYNESPEEQRHPSPPQTAHEGDEGGVEG</sequence>
<proteinExistence type="inferred from homology"/>
<organism evidence="10 11">
    <name type="scientific">Folsomia candida</name>
    <name type="common">Springtail</name>
    <dbReference type="NCBI Taxonomy" id="158441"/>
    <lineage>
        <taxon>Eukaryota</taxon>
        <taxon>Metazoa</taxon>
        <taxon>Ecdysozoa</taxon>
        <taxon>Arthropoda</taxon>
        <taxon>Hexapoda</taxon>
        <taxon>Collembola</taxon>
        <taxon>Entomobryomorpha</taxon>
        <taxon>Isotomoidea</taxon>
        <taxon>Isotomidae</taxon>
        <taxon>Proisotominae</taxon>
        <taxon>Folsomia</taxon>
    </lineage>
</organism>
<dbReference type="OrthoDB" id="752362at2759"/>
<dbReference type="Pfam" id="PF00013">
    <property type="entry name" value="KH_1"/>
    <property type="match status" value="4"/>
</dbReference>
<evidence type="ECO:0000259" key="9">
    <source>
        <dbReference type="PROSITE" id="PS50102"/>
    </source>
</evidence>
<feature type="region of interest" description="Disordered" evidence="8">
    <location>
        <begin position="786"/>
        <end position="820"/>
    </location>
</feature>
<accession>A0A226EIP1</accession>
<keyword evidence="4" id="KW-0509">mRNA transport</keyword>
<dbReference type="SMART" id="SM00360">
    <property type="entry name" value="RRM"/>
    <property type="match status" value="1"/>
</dbReference>
<keyword evidence="3" id="KW-0677">Repeat</keyword>
<evidence type="ECO:0000256" key="5">
    <source>
        <dbReference type="ARBA" id="ARBA00022845"/>
    </source>
</evidence>
<evidence type="ECO:0000256" key="6">
    <source>
        <dbReference type="ARBA" id="ARBA00022884"/>
    </source>
</evidence>
<comment type="similarity">
    <text evidence="1">Belongs to the RRM IMP/VICKZ family.</text>
</comment>
<dbReference type="InterPro" id="IPR004088">
    <property type="entry name" value="KH_dom_type_1"/>
</dbReference>
<dbReference type="Pfam" id="PF00076">
    <property type="entry name" value="RRM_1"/>
    <property type="match status" value="1"/>
</dbReference>
<evidence type="ECO:0000256" key="1">
    <source>
        <dbReference type="ARBA" id="ARBA00009094"/>
    </source>
</evidence>
<feature type="compositionally biased region" description="Polar residues" evidence="8">
    <location>
        <begin position="786"/>
        <end position="796"/>
    </location>
</feature>
<dbReference type="InterPro" id="IPR036612">
    <property type="entry name" value="KH_dom_type_1_sf"/>
</dbReference>
<name>A0A226EIP1_FOLCA</name>
<feature type="compositionally biased region" description="Pro residues" evidence="8">
    <location>
        <begin position="63"/>
        <end position="81"/>
    </location>
</feature>
<dbReference type="EMBL" id="LNIX01000003">
    <property type="protein sequence ID" value="OXA57088.1"/>
    <property type="molecule type" value="Genomic_DNA"/>
</dbReference>
<dbReference type="SMART" id="SM00322">
    <property type="entry name" value="KH"/>
    <property type="match status" value="4"/>
</dbReference>
<dbReference type="GO" id="GO:0003723">
    <property type="term" value="F:RNA binding"/>
    <property type="evidence" value="ECO:0007669"/>
    <property type="project" value="UniProtKB-UniRule"/>
</dbReference>
<dbReference type="Gene3D" id="3.30.1370.10">
    <property type="entry name" value="K Homology domain, type 1"/>
    <property type="match status" value="2"/>
</dbReference>
<dbReference type="AlphaFoldDB" id="A0A226EIP1"/>
<dbReference type="SUPFAM" id="SSF54928">
    <property type="entry name" value="RNA-binding domain, RBD"/>
    <property type="match status" value="1"/>
</dbReference>
<dbReference type="InterPro" id="IPR004087">
    <property type="entry name" value="KH_dom"/>
</dbReference>
<dbReference type="STRING" id="158441.A0A226EIP1"/>
<dbReference type="Proteomes" id="UP000198287">
    <property type="component" value="Unassembled WGS sequence"/>
</dbReference>
<evidence type="ECO:0000313" key="10">
    <source>
        <dbReference type="EMBL" id="OXA57088.1"/>
    </source>
</evidence>
<feature type="region of interest" description="Disordered" evidence="8">
    <location>
        <begin position="53"/>
        <end position="81"/>
    </location>
</feature>
<comment type="caution">
    <text evidence="10">The sequence shown here is derived from an EMBL/GenBank/DDBJ whole genome shotgun (WGS) entry which is preliminary data.</text>
</comment>
<dbReference type="InterPro" id="IPR000504">
    <property type="entry name" value="RRM_dom"/>
</dbReference>
<dbReference type="GO" id="GO:0006417">
    <property type="term" value="P:regulation of translation"/>
    <property type="evidence" value="ECO:0007669"/>
    <property type="project" value="UniProtKB-KW"/>
</dbReference>
<feature type="domain" description="RRM" evidence="9">
    <location>
        <begin position="155"/>
        <end position="229"/>
    </location>
</feature>
<evidence type="ECO:0000256" key="7">
    <source>
        <dbReference type="PROSITE-ProRule" id="PRU00176"/>
    </source>
</evidence>
<dbReference type="GO" id="GO:0051028">
    <property type="term" value="P:mRNA transport"/>
    <property type="evidence" value="ECO:0007669"/>
    <property type="project" value="UniProtKB-KW"/>
</dbReference>